<reference evidence="3" key="1">
    <citation type="journal article" date="2013" name="Genome Announc.">
        <title>Draft genome sequence of the grapevine dieback fungus Eutypa lata UCR-EL1.</title>
        <authorList>
            <person name="Blanco-Ulate B."/>
            <person name="Rolshausen P.E."/>
            <person name="Cantu D."/>
        </authorList>
    </citation>
    <scope>NUCLEOTIDE SEQUENCE [LARGE SCALE GENOMIC DNA]</scope>
    <source>
        <strain evidence="3">UCR-EL1</strain>
    </source>
</reference>
<keyword evidence="3" id="KW-1185">Reference proteome</keyword>
<evidence type="ECO:0000313" key="3">
    <source>
        <dbReference type="Proteomes" id="UP000012174"/>
    </source>
</evidence>
<organism evidence="2 3">
    <name type="scientific">Eutypa lata (strain UCR-EL1)</name>
    <name type="common">Grapevine dieback disease fungus</name>
    <name type="synonym">Eutypa armeniacae</name>
    <dbReference type="NCBI Taxonomy" id="1287681"/>
    <lineage>
        <taxon>Eukaryota</taxon>
        <taxon>Fungi</taxon>
        <taxon>Dikarya</taxon>
        <taxon>Ascomycota</taxon>
        <taxon>Pezizomycotina</taxon>
        <taxon>Sordariomycetes</taxon>
        <taxon>Xylariomycetidae</taxon>
        <taxon>Xylariales</taxon>
        <taxon>Diatrypaceae</taxon>
        <taxon>Eutypa</taxon>
    </lineage>
</organism>
<dbReference type="Proteomes" id="UP000012174">
    <property type="component" value="Unassembled WGS sequence"/>
</dbReference>
<dbReference type="KEGG" id="ela:UCREL1_6701"/>
<dbReference type="PANTHER" id="PTHR28266">
    <property type="entry name" value="54S RIBOSOMAL PROTEIN L20, MITOCHONDRIAL"/>
    <property type="match status" value="1"/>
</dbReference>
<feature type="compositionally biased region" description="Low complexity" evidence="1">
    <location>
        <begin position="112"/>
        <end position="123"/>
    </location>
</feature>
<name>M7SPD6_EUTLA</name>
<dbReference type="AlphaFoldDB" id="M7SPD6"/>
<dbReference type="OMA" id="CSQFFVG"/>
<accession>M7SPD6</accession>
<dbReference type="GO" id="GO:0005762">
    <property type="term" value="C:mitochondrial large ribosomal subunit"/>
    <property type="evidence" value="ECO:0007669"/>
    <property type="project" value="TreeGrafter"/>
</dbReference>
<feature type="region of interest" description="Disordered" evidence="1">
    <location>
        <begin position="109"/>
        <end position="142"/>
    </location>
</feature>
<dbReference type="EMBL" id="KB706676">
    <property type="protein sequence ID" value="EMR66318.1"/>
    <property type="molecule type" value="Genomic_DNA"/>
</dbReference>
<dbReference type="PANTHER" id="PTHR28266:SF1">
    <property type="entry name" value="LARGE RIBOSOMAL SUBUNIT PROTEIN ML58"/>
    <property type="match status" value="1"/>
</dbReference>
<dbReference type="InterPro" id="IPR024388">
    <property type="entry name" value="Ribosomal_mL58"/>
</dbReference>
<sequence>MEVRSLLRPMSSLTSLHTTTITTATATTAATCCVARITARRQQSTTSRTKKALKIAPHPSFLTQSPSRGANHIVFNPPAAAPSVYHTPFIFLPKTDPRRQANLSQLLLRSHSSPASPSSTSETTPPPTLTASEEARSNPKYNVTKEQVEEMRALRAEDPERWSVLKLAARYGCTNWFVMMCCNAPQEHKERERERKEAIRARWGPIRTQAREERKKRKALLLRDEI</sequence>
<dbReference type="eggNOG" id="ENOG502S0A4">
    <property type="taxonomic scope" value="Eukaryota"/>
</dbReference>
<protein>
    <submittedName>
        <fullName evidence="2">Putative ribosomal protein</fullName>
    </submittedName>
</protein>
<dbReference type="OrthoDB" id="6021263at2759"/>
<dbReference type="Pfam" id="PF12824">
    <property type="entry name" value="MRP-L20"/>
    <property type="match status" value="1"/>
</dbReference>
<evidence type="ECO:0000256" key="1">
    <source>
        <dbReference type="SAM" id="MobiDB-lite"/>
    </source>
</evidence>
<evidence type="ECO:0000313" key="2">
    <source>
        <dbReference type="EMBL" id="EMR66318.1"/>
    </source>
</evidence>
<dbReference type="GO" id="GO:0003735">
    <property type="term" value="F:structural constituent of ribosome"/>
    <property type="evidence" value="ECO:0007669"/>
    <property type="project" value="TreeGrafter"/>
</dbReference>
<keyword evidence="2" id="KW-0687">Ribonucleoprotein</keyword>
<gene>
    <name evidence="2" type="ORF">UCREL1_6701</name>
</gene>
<keyword evidence="2" id="KW-0689">Ribosomal protein</keyword>
<dbReference type="STRING" id="1287681.M7SPD6"/>
<dbReference type="HOGENOM" id="CLU_089054_0_0_1"/>
<proteinExistence type="predicted"/>